<keyword evidence="5" id="KW-0539">Nucleus</keyword>
<evidence type="ECO:0000256" key="2">
    <source>
        <dbReference type="ARBA" id="ARBA00004496"/>
    </source>
</evidence>
<dbReference type="PANTHER" id="PTHR14145">
    <property type="entry name" value="26S PROTESOME SUBUNIT 6"/>
    <property type="match status" value="1"/>
</dbReference>
<dbReference type="InterPro" id="IPR019585">
    <property type="entry name" value="Rpn7/CSN1"/>
</dbReference>
<gene>
    <name evidence="6" type="ORF">Pmar_PMAR003659</name>
</gene>
<dbReference type="EMBL" id="GG673069">
    <property type="protein sequence ID" value="EER16196.1"/>
    <property type="molecule type" value="Genomic_DNA"/>
</dbReference>
<dbReference type="PANTHER" id="PTHR14145:SF2">
    <property type="entry name" value="COP9 SIGNALOSOME COMPLEX SUBUNIT 1"/>
    <property type="match status" value="1"/>
</dbReference>
<sequence>MQTAGEDLLKPPSEGFWTSLKDRSIFSPHAAAVRLWHVAEGIEKSGISKVPDAVKARAYRSLVSLLRHYSRDGHGYLKAVKQYNQLAPSVGGQALKADEGWARHVIQSNDEIMGQLEQELRHSTVGQVKESCRLAMERIIRQAANAHDFPLALQWYTCGQGSGRQGLQGVSYRDRCSTPSQYAEMYINMCELAVLVGKASDVHLFAAKVSQILSDTPTVPNAASIKAAVSCLQGFCSASNGAYSTAATTLTKVNMQDVPPAASSVLSGTLGGLFSIGTACGTAVLCRIASANSRAQLKEGIACDADAAVQMSNSTSGLLRVLCEYPRLQELVDSVVDCRYAECLTLIDELVNDLAYDPLIGHRAHAIGRCARMRCLITHCNAFREVPLLRIAHDLGYSSVEALEPDLEAAIQGRILLPGGGEEKLFARVEGRIDLQAGVLRAVEVDSRERMQEMVEVVCGPTGFAANIQKVVLEFNLRQAAAKRCTSDKPIEDDRTRALRLRLGVVMESRLM</sequence>
<evidence type="ECO:0008006" key="8">
    <source>
        <dbReference type="Google" id="ProtNLM"/>
    </source>
</evidence>
<evidence type="ECO:0000256" key="4">
    <source>
        <dbReference type="ARBA" id="ARBA00022790"/>
    </source>
</evidence>
<dbReference type="RefSeq" id="XP_002784400.1">
    <property type="nucleotide sequence ID" value="XM_002784354.1"/>
</dbReference>
<organism evidence="7">
    <name type="scientific">Perkinsus marinus (strain ATCC 50983 / TXsc)</name>
    <dbReference type="NCBI Taxonomy" id="423536"/>
    <lineage>
        <taxon>Eukaryota</taxon>
        <taxon>Sar</taxon>
        <taxon>Alveolata</taxon>
        <taxon>Perkinsozoa</taxon>
        <taxon>Perkinsea</taxon>
        <taxon>Perkinsida</taxon>
        <taxon>Perkinsidae</taxon>
        <taxon>Perkinsus</taxon>
    </lineage>
</organism>
<dbReference type="OMA" id="ITHCNAF"/>
<name>C5KHY4_PERM5</name>
<dbReference type="GO" id="GO:0005737">
    <property type="term" value="C:cytoplasm"/>
    <property type="evidence" value="ECO:0007669"/>
    <property type="project" value="UniProtKB-SubCell"/>
</dbReference>
<dbReference type="Gene3D" id="1.25.40.570">
    <property type="match status" value="1"/>
</dbReference>
<evidence type="ECO:0000313" key="6">
    <source>
        <dbReference type="EMBL" id="EER16196.1"/>
    </source>
</evidence>
<evidence type="ECO:0000256" key="5">
    <source>
        <dbReference type="ARBA" id="ARBA00023242"/>
    </source>
</evidence>
<keyword evidence="3" id="KW-0963">Cytoplasm</keyword>
<evidence type="ECO:0000256" key="1">
    <source>
        <dbReference type="ARBA" id="ARBA00004123"/>
    </source>
</evidence>
<reference evidence="6 7" key="1">
    <citation type="submission" date="2008-07" db="EMBL/GenBank/DDBJ databases">
        <authorList>
            <person name="El-Sayed N."/>
            <person name="Caler E."/>
            <person name="Inman J."/>
            <person name="Amedeo P."/>
            <person name="Hass B."/>
            <person name="Wortman J."/>
        </authorList>
    </citation>
    <scope>NUCLEOTIDE SEQUENCE [LARGE SCALE GENOMIC DNA]</scope>
    <source>
        <strain evidence="7">ATCC 50983 / TXsc</strain>
    </source>
</reference>
<dbReference type="GeneID" id="9061334"/>
<comment type="subcellular location">
    <subcellularLocation>
        <location evidence="2">Cytoplasm</location>
    </subcellularLocation>
    <subcellularLocation>
        <location evidence="1">Nucleus</location>
    </subcellularLocation>
</comment>
<keyword evidence="7" id="KW-1185">Reference proteome</keyword>
<evidence type="ECO:0000256" key="3">
    <source>
        <dbReference type="ARBA" id="ARBA00022490"/>
    </source>
</evidence>
<protein>
    <recommendedName>
        <fullName evidence="8">PCI domain-containing protein</fullName>
    </recommendedName>
</protein>
<dbReference type="GO" id="GO:0008180">
    <property type="term" value="C:COP9 signalosome"/>
    <property type="evidence" value="ECO:0007669"/>
    <property type="project" value="UniProtKB-KW"/>
</dbReference>
<dbReference type="InParanoid" id="C5KHY4"/>
<keyword evidence="4" id="KW-0736">Signalosome</keyword>
<accession>C5KHY4</accession>
<evidence type="ECO:0000313" key="7">
    <source>
        <dbReference type="Proteomes" id="UP000007800"/>
    </source>
</evidence>
<proteinExistence type="predicted"/>
<dbReference type="AlphaFoldDB" id="C5KHY4"/>
<dbReference type="Proteomes" id="UP000007800">
    <property type="component" value="Unassembled WGS sequence"/>
</dbReference>
<dbReference type="OrthoDB" id="422427at2759"/>